<evidence type="ECO:0000313" key="3">
    <source>
        <dbReference type="Proteomes" id="UP001328107"/>
    </source>
</evidence>
<dbReference type="GO" id="GO:0005198">
    <property type="term" value="F:structural molecule activity"/>
    <property type="evidence" value="ECO:0007669"/>
    <property type="project" value="InterPro"/>
</dbReference>
<dbReference type="Pfam" id="PF06957">
    <property type="entry name" value="COPI_C"/>
    <property type="match status" value="1"/>
</dbReference>
<protein>
    <recommendedName>
        <fullName evidence="1">Coatomer alpha subunit C-terminal domain-containing protein</fullName>
    </recommendedName>
</protein>
<feature type="non-terminal residue" evidence="2">
    <location>
        <position position="1"/>
    </location>
</feature>
<feature type="domain" description="Coatomer alpha subunit C-terminal" evidence="1">
    <location>
        <begin position="2"/>
        <end position="180"/>
    </location>
</feature>
<dbReference type="Proteomes" id="UP001328107">
    <property type="component" value="Unassembled WGS sequence"/>
</dbReference>
<dbReference type="GO" id="GO:0006886">
    <property type="term" value="P:intracellular protein transport"/>
    <property type="evidence" value="ECO:0007669"/>
    <property type="project" value="InterPro"/>
</dbReference>
<organism evidence="2 3">
    <name type="scientific">Pristionchus mayeri</name>
    <dbReference type="NCBI Taxonomy" id="1317129"/>
    <lineage>
        <taxon>Eukaryota</taxon>
        <taxon>Metazoa</taxon>
        <taxon>Ecdysozoa</taxon>
        <taxon>Nematoda</taxon>
        <taxon>Chromadorea</taxon>
        <taxon>Rhabditida</taxon>
        <taxon>Rhabditina</taxon>
        <taxon>Diplogasteromorpha</taxon>
        <taxon>Diplogasteroidea</taxon>
        <taxon>Neodiplogasteridae</taxon>
        <taxon>Pristionchus</taxon>
    </lineage>
</organism>
<evidence type="ECO:0000313" key="2">
    <source>
        <dbReference type="EMBL" id="GMR42607.1"/>
    </source>
</evidence>
<gene>
    <name evidence="2" type="ORF">PMAYCL1PPCAC_12802</name>
</gene>
<name>A0AAN4ZJU0_9BILA</name>
<proteinExistence type="predicted"/>
<dbReference type="AlphaFoldDB" id="A0AAN4ZJU0"/>
<dbReference type="GO" id="GO:0016192">
    <property type="term" value="P:vesicle-mediated transport"/>
    <property type="evidence" value="ECO:0007669"/>
    <property type="project" value="InterPro"/>
</dbReference>
<accession>A0AAN4ZJU0</accession>
<dbReference type="GO" id="GO:0030126">
    <property type="term" value="C:COPI vesicle coat"/>
    <property type="evidence" value="ECO:0007669"/>
    <property type="project" value="InterPro"/>
</dbReference>
<dbReference type="EMBL" id="BTRK01000003">
    <property type="protein sequence ID" value="GMR42607.1"/>
    <property type="molecule type" value="Genomic_DNA"/>
</dbReference>
<comment type="caution">
    <text evidence="2">The sequence shown here is derived from an EMBL/GenBank/DDBJ whole genome shotgun (WGS) entry which is preliminary data.</text>
</comment>
<keyword evidence="3" id="KW-1185">Reference proteome</keyword>
<evidence type="ECO:0000259" key="1">
    <source>
        <dbReference type="Pfam" id="PF06957"/>
    </source>
</evidence>
<sequence length="181" mass="19971">LVAGSFDTAAHMLHDQLAIVHLGPFKPLFLSLHARSRVSLEGLPSAGSLFTFPLHNWEEAAGRAGQPAIGVKVADLATKLQAAYHHTTAGKFSEVFVQLRAILLSVPFLVVATKTELAEAEQLIEICREYLGGLLLENRRKELPKSTPAEQRRNAELCAYFTHYGRQPVHRILTLRSPVNT</sequence>
<dbReference type="InterPro" id="IPR010714">
    <property type="entry name" value="Coatomer_asu_C"/>
</dbReference>
<reference evidence="3" key="1">
    <citation type="submission" date="2022-10" db="EMBL/GenBank/DDBJ databases">
        <title>Genome assembly of Pristionchus species.</title>
        <authorList>
            <person name="Yoshida K."/>
            <person name="Sommer R.J."/>
        </authorList>
    </citation>
    <scope>NUCLEOTIDE SEQUENCE [LARGE SCALE GENOMIC DNA]</scope>
    <source>
        <strain evidence="3">RS5460</strain>
    </source>
</reference>